<dbReference type="Pfam" id="PF09924">
    <property type="entry name" value="LPG_synthase_C"/>
    <property type="match status" value="1"/>
</dbReference>
<keyword evidence="2" id="KW-1003">Cell membrane</keyword>
<evidence type="ECO:0000256" key="5">
    <source>
        <dbReference type="ARBA" id="ARBA00023136"/>
    </source>
</evidence>
<dbReference type="Proteomes" id="UP000609651">
    <property type="component" value="Unassembled WGS sequence"/>
</dbReference>
<dbReference type="PANTHER" id="PTHR34697:SF2">
    <property type="entry name" value="PHOSPHATIDYLGLYCEROL LYSYLTRANSFERASE"/>
    <property type="match status" value="1"/>
</dbReference>
<keyword evidence="8" id="KW-1185">Reference proteome</keyword>
<sequence length="377" mass="39246">MTRSPGVRETGVREVGVLRDADPAGGEALSAVARRLALVHAHTADGLLVAEPGRGLLLTESLPGVAGPIRCGRTALIPGGPLAAPEHAAALVRYVEAWATPLGLSPLWLNVTAAELPALASVGYRPTRIGADCVVRHPGRWEGGRFRAVRAACGRATRAGVSVSELSDDESAWGDLPAIVAAHLAAKPQLRPATAFIAPPPAGPSDGRRVWIARKDGRTVGFASVHPLGVRETDGTRRWTLGGFHTHPEAPSGTAAALVRGLLDALAAEGVSTVSLGPAPAALIGPAPAGENPHVCRGVAAWMRAGNGLFDARGLWHFKSRFRPTLEPLFACGAPRVSVRQAADFVRASGVLRVDPRPALRGTFADLRRPAAFGRIP</sequence>
<evidence type="ECO:0000256" key="2">
    <source>
        <dbReference type="ARBA" id="ARBA00022475"/>
    </source>
</evidence>
<comment type="subcellular location">
    <subcellularLocation>
        <location evidence="1">Cell membrane</location>
        <topology evidence="1">Multi-pass membrane protein</topology>
    </subcellularLocation>
</comment>
<keyword evidence="4" id="KW-1133">Transmembrane helix</keyword>
<organism evidence="7 8">
    <name type="scientific">Alienimonas chondri</name>
    <dbReference type="NCBI Taxonomy" id="2681879"/>
    <lineage>
        <taxon>Bacteria</taxon>
        <taxon>Pseudomonadati</taxon>
        <taxon>Planctomycetota</taxon>
        <taxon>Planctomycetia</taxon>
        <taxon>Planctomycetales</taxon>
        <taxon>Planctomycetaceae</taxon>
        <taxon>Alienimonas</taxon>
    </lineage>
</organism>
<keyword evidence="3" id="KW-0812">Transmembrane</keyword>
<dbReference type="RefSeq" id="WP_171186238.1">
    <property type="nucleotide sequence ID" value="NZ_WTPX01000051.1"/>
</dbReference>
<dbReference type="InterPro" id="IPR051211">
    <property type="entry name" value="PG_lysyltransferase"/>
</dbReference>
<dbReference type="InterPro" id="IPR016181">
    <property type="entry name" value="Acyl_CoA_acyltransferase"/>
</dbReference>
<dbReference type="EMBL" id="WTPX01000051">
    <property type="protein sequence ID" value="NNJ25840.1"/>
    <property type="molecule type" value="Genomic_DNA"/>
</dbReference>
<evidence type="ECO:0000256" key="1">
    <source>
        <dbReference type="ARBA" id="ARBA00004651"/>
    </source>
</evidence>
<dbReference type="SUPFAM" id="SSF55729">
    <property type="entry name" value="Acyl-CoA N-acyltransferases (Nat)"/>
    <property type="match status" value="1"/>
</dbReference>
<feature type="domain" description="Phosphatidylglycerol lysyltransferase C-terminal" evidence="6">
    <location>
        <begin position="73"/>
        <end position="332"/>
    </location>
</feature>
<evidence type="ECO:0000259" key="6">
    <source>
        <dbReference type="Pfam" id="PF09924"/>
    </source>
</evidence>
<dbReference type="PANTHER" id="PTHR34697">
    <property type="entry name" value="PHOSPHATIDYLGLYCEROL LYSYLTRANSFERASE"/>
    <property type="match status" value="1"/>
</dbReference>
<reference evidence="7 8" key="1">
    <citation type="journal article" date="2020" name="Syst. Appl. Microbiol.">
        <title>Alienimonas chondri sp. nov., a novel planctomycete isolated from the biofilm of the red alga Chondrus crispus.</title>
        <authorList>
            <person name="Vitorino I."/>
            <person name="Albuquerque L."/>
            <person name="Wiegand S."/>
            <person name="Kallscheuer N."/>
            <person name="da Costa M.S."/>
            <person name="Lobo-da-Cunha A."/>
            <person name="Jogler C."/>
            <person name="Lage O.M."/>
        </authorList>
    </citation>
    <scope>NUCLEOTIDE SEQUENCE [LARGE SCALE GENOMIC DNA]</scope>
    <source>
        <strain evidence="7 8">LzC2</strain>
    </source>
</reference>
<dbReference type="CDD" id="cd04301">
    <property type="entry name" value="NAT_SF"/>
    <property type="match status" value="1"/>
</dbReference>
<comment type="caution">
    <text evidence="7">The sequence shown here is derived from an EMBL/GenBank/DDBJ whole genome shotgun (WGS) entry which is preliminary data.</text>
</comment>
<accession>A0ABX1VCL7</accession>
<dbReference type="Gene3D" id="3.40.630.30">
    <property type="match status" value="1"/>
</dbReference>
<evidence type="ECO:0000256" key="3">
    <source>
        <dbReference type="ARBA" id="ARBA00022692"/>
    </source>
</evidence>
<protein>
    <recommendedName>
        <fullName evidence="6">Phosphatidylglycerol lysyltransferase C-terminal domain-containing protein</fullName>
    </recommendedName>
</protein>
<proteinExistence type="predicted"/>
<keyword evidence="5" id="KW-0472">Membrane</keyword>
<gene>
    <name evidence="7" type="ORF">LzC2_19150</name>
</gene>
<evidence type="ECO:0000313" key="8">
    <source>
        <dbReference type="Proteomes" id="UP000609651"/>
    </source>
</evidence>
<name>A0ABX1VCL7_9PLAN</name>
<dbReference type="InterPro" id="IPR024320">
    <property type="entry name" value="LPG_synthase_C"/>
</dbReference>
<evidence type="ECO:0000313" key="7">
    <source>
        <dbReference type="EMBL" id="NNJ25840.1"/>
    </source>
</evidence>
<evidence type="ECO:0000256" key="4">
    <source>
        <dbReference type="ARBA" id="ARBA00022989"/>
    </source>
</evidence>